<dbReference type="AlphaFoldDB" id="A0A7S8ECT2"/>
<keyword evidence="1" id="KW-1133">Transmembrane helix</keyword>
<dbReference type="KEGG" id="pmet:G4Y79_09560"/>
<evidence type="ECO:0000256" key="1">
    <source>
        <dbReference type="SAM" id="Phobius"/>
    </source>
</evidence>
<evidence type="ECO:0000313" key="2">
    <source>
        <dbReference type="EMBL" id="QPC84602.1"/>
    </source>
</evidence>
<organism evidence="2 3">
    <name type="scientific">Phototrophicus methaneseepsis</name>
    <dbReference type="NCBI Taxonomy" id="2710758"/>
    <lineage>
        <taxon>Bacteria</taxon>
        <taxon>Bacillati</taxon>
        <taxon>Chloroflexota</taxon>
        <taxon>Candidatus Thermofontia</taxon>
        <taxon>Phototrophicales</taxon>
        <taxon>Phototrophicaceae</taxon>
        <taxon>Phototrophicus</taxon>
    </lineage>
</organism>
<keyword evidence="1" id="KW-0812">Transmembrane</keyword>
<gene>
    <name evidence="2" type="ORF">G4Y79_09560</name>
</gene>
<dbReference type="Proteomes" id="UP000594468">
    <property type="component" value="Chromosome"/>
</dbReference>
<dbReference type="RefSeq" id="WP_195172665.1">
    <property type="nucleotide sequence ID" value="NZ_CP062983.1"/>
</dbReference>
<sequence length="118" mass="13140">MTDRPYLALRILGALYLLSAALVLFVGVLSGIDIIMESADIYYFPGALVIGMPTAILGFSVIFISFLISLGLAAFGQIIQVVLEILQNNRYQTKYLRVMTRQQAEEINTYDMFKPPVS</sequence>
<feature type="transmembrane region" description="Helical" evidence="1">
    <location>
        <begin position="6"/>
        <end position="29"/>
    </location>
</feature>
<name>A0A7S8ECT2_9CHLR</name>
<keyword evidence="1" id="KW-0472">Membrane</keyword>
<dbReference type="EMBL" id="CP062983">
    <property type="protein sequence ID" value="QPC84602.1"/>
    <property type="molecule type" value="Genomic_DNA"/>
</dbReference>
<evidence type="ECO:0000313" key="3">
    <source>
        <dbReference type="Proteomes" id="UP000594468"/>
    </source>
</evidence>
<proteinExistence type="predicted"/>
<accession>A0A7S8ECT2</accession>
<keyword evidence="3" id="KW-1185">Reference proteome</keyword>
<protein>
    <submittedName>
        <fullName evidence="2">Uncharacterized protein</fullName>
    </submittedName>
</protein>
<reference evidence="2 3" key="1">
    <citation type="submission" date="2020-02" db="EMBL/GenBank/DDBJ databases">
        <authorList>
            <person name="Zheng R.K."/>
            <person name="Sun C.M."/>
        </authorList>
    </citation>
    <scope>NUCLEOTIDE SEQUENCE [LARGE SCALE GENOMIC DNA]</scope>
    <source>
        <strain evidence="3">rifampicinis</strain>
    </source>
</reference>